<dbReference type="Proteomes" id="UP001634394">
    <property type="component" value="Unassembled WGS sequence"/>
</dbReference>
<comment type="caution">
    <text evidence="3">The sequence shown here is derived from an EMBL/GenBank/DDBJ whole genome shotgun (WGS) entry which is preliminary data.</text>
</comment>
<keyword evidence="2" id="KW-1133">Transmembrane helix</keyword>
<keyword evidence="2" id="KW-0812">Transmembrane</keyword>
<protein>
    <submittedName>
        <fullName evidence="3">Uncharacterized protein</fullName>
    </submittedName>
</protein>
<feature type="transmembrane region" description="Helical" evidence="2">
    <location>
        <begin position="327"/>
        <end position="346"/>
    </location>
</feature>
<dbReference type="EMBL" id="JBJQND010000008">
    <property type="protein sequence ID" value="KAL3867679.1"/>
    <property type="molecule type" value="Genomic_DNA"/>
</dbReference>
<feature type="transmembrane region" description="Helical" evidence="2">
    <location>
        <begin position="185"/>
        <end position="206"/>
    </location>
</feature>
<organism evidence="3 4">
    <name type="scientific">Sinanodonta woodiana</name>
    <name type="common">Chinese pond mussel</name>
    <name type="synonym">Anodonta woodiana</name>
    <dbReference type="NCBI Taxonomy" id="1069815"/>
    <lineage>
        <taxon>Eukaryota</taxon>
        <taxon>Metazoa</taxon>
        <taxon>Spiralia</taxon>
        <taxon>Lophotrochozoa</taxon>
        <taxon>Mollusca</taxon>
        <taxon>Bivalvia</taxon>
        <taxon>Autobranchia</taxon>
        <taxon>Heteroconchia</taxon>
        <taxon>Palaeoheterodonta</taxon>
        <taxon>Unionida</taxon>
        <taxon>Unionoidea</taxon>
        <taxon>Unionidae</taxon>
        <taxon>Unioninae</taxon>
        <taxon>Sinanodonta</taxon>
    </lineage>
</organism>
<feature type="compositionally biased region" description="Basic and acidic residues" evidence="1">
    <location>
        <begin position="831"/>
        <end position="842"/>
    </location>
</feature>
<feature type="compositionally biased region" description="Acidic residues" evidence="1">
    <location>
        <begin position="783"/>
        <end position="802"/>
    </location>
</feature>
<keyword evidence="4" id="KW-1185">Reference proteome</keyword>
<name>A0ABD3W1C9_SINWO</name>
<proteinExistence type="predicted"/>
<keyword evidence="2" id="KW-0472">Membrane</keyword>
<feature type="transmembrane region" description="Helical" evidence="2">
    <location>
        <begin position="66"/>
        <end position="85"/>
    </location>
</feature>
<evidence type="ECO:0000256" key="1">
    <source>
        <dbReference type="SAM" id="MobiDB-lite"/>
    </source>
</evidence>
<dbReference type="AlphaFoldDB" id="A0ABD3W1C9"/>
<feature type="compositionally biased region" description="Basic residues" evidence="1">
    <location>
        <begin position="815"/>
        <end position="829"/>
    </location>
</feature>
<feature type="transmembrane region" description="Helical" evidence="2">
    <location>
        <begin position="144"/>
        <end position="165"/>
    </location>
</feature>
<feature type="transmembrane region" description="Helical" evidence="2">
    <location>
        <begin position="353"/>
        <end position="373"/>
    </location>
</feature>
<feature type="compositionally biased region" description="Low complexity" evidence="1">
    <location>
        <begin position="691"/>
        <end position="701"/>
    </location>
</feature>
<evidence type="ECO:0000313" key="4">
    <source>
        <dbReference type="Proteomes" id="UP001634394"/>
    </source>
</evidence>
<feature type="transmembrane region" description="Helical" evidence="2">
    <location>
        <begin position="229"/>
        <end position="251"/>
    </location>
</feature>
<evidence type="ECO:0000313" key="3">
    <source>
        <dbReference type="EMBL" id="KAL3867679.1"/>
    </source>
</evidence>
<reference evidence="3 4" key="1">
    <citation type="submission" date="2024-11" db="EMBL/GenBank/DDBJ databases">
        <title>Chromosome-level genome assembly of the freshwater bivalve Anodonta woodiana.</title>
        <authorList>
            <person name="Chen X."/>
        </authorList>
    </citation>
    <scope>NUCLEOTIDE SEQUENCE [LARGE SCALE GENOMIC DNA]</scope>
    <source>
        <strain evidence="3">MN2024</strain>
        <tissue evidence="3">Gills</tissue>
    </source>
</reference>
<feature type="region of interest" description="Disordered" evidence="1">
    <location>
        <begin position="661"/>
        <end position="842"/>
    </location>
</feature>
<feature type="compositionally biased region" description="Polar residues" evidence="1">
    <location>
        <begin position="665"/>
        <end position="679"/>
    </location>
</feature>
<gene>
    <name evidence="3" type="ORF">ACJMK2_040550</name>
</gene>
<accession>A0ABD3W1C9</accession>
<feature type="transmembrane region" description="Helical" evidence="2">
    <location>
        <begin position="301"/>
        <end position="321"/>
    </location>
</feature>
<evidence type="ECO:0000256" key="2">
    <source>
        <dbReference type="SAM" id="Phobius"/>
    </source>
</evidence>
<feature type="transmembrane region" description="Helical" evidence="2">
    <location>
        <begin position="393"/>
        <end position="416"/>
    </location>
</feature>
<feature type="compositionally biased region" description="Polar residues" evidence="1">
    <location>
        <begin position="717"/>
        <end position="748"/>
    </location>
</feature>
<sequence length="842" mass="96007">MATLKKKEFESAPLLQPEWVVPPNYKRYPLSRNLKVEVAEQWEQGIEDDDEIFNQVDQKKKRHVSLLWLDLAVLALEYLQVLALLQSMSLRWVWPEDWLRSMNFLLLFNLDAWEFIKIHNADTYKSIQNYYTPSSTVKISYNDIVMGWGITVVILASAFITFLAVLKYRFYPTPWASNILSWSHLVVITVVQVLTIPLGLVIFRLFQCRSTDNYLDVMNEVQCFKKDHWVYAGPFLILGIALFLLFPAYLFKKIRTDALSGNSKGHNAFLLLKETEYKIHLNRYWLMSNLFYFSSFRFWGLYYRPIIHCIKIILLIIYTAAFTNPNAQAITVTTILLVSFLLFLILRPYRLMSMNLFLFLNFLCLTGNAFLGALRSSYTATTLPSPWLVPSYIIYFLGAVQIIWLVCLLILLTYLISRTICYKKKCCIKRSIWPNIASESEGQIGPETRTFMMAILRGKILLDKIKRTPAIFAPVHDLAKHIEIINAYMREAEYVQDALHPTLWELLDDMVEAHAELEPQSLFSESVKQSIRQTTANFLAMLPEFTQRLAQREYDFALASPKKRRLLFKMYILGLFLNGRSEKLAKKKLMDPEIDKVWPPPPENKEYEVKDNYYKDLYPGSVTEDFYTDILDVVVEDLSNSEKSEEEENIEKILKHLPQVKSVKVDSQSRPTSASSQTKFGGKLYSGVRPSSASSSQGKSSPWGQYQKKNGSPRPASASSHNTLQTSRPGSAVSVSPHSGAAAQSGQSFPRPVSSLANTNPGFIDDESVAGSLPGSVLSGLNEIEDEYPADVDDDKEDEEDNVPNLAGGLQGGKSPRKRKSKKKKKSKHSGAQEEDPRLELV</sequence>